<dbReference type="Proteomes" id="UP001445076">
    <property type="component" value="Unassembled WGS sequence"/>
</dbReference>
<dbReference type="EMBL" id="JARKIK010000007">
    <property type="protein sequence ID" value="KAK8751029.1"/>
    <property type="molecule type" value="Genomic_DNA"/>
</dbReference>
<keyword evidence="3" id="KW-0813">Transport</keyword>
<feature type="transmembrane region" description="Helical" evidence="8">
    <location>
        <begin position="32"/>
        <end position="50"/>
    </location>
</feature>
<dbReference type="GO" id="GO:0005886">
    <property type="term" value="C:plasma membrane"/>
    <property type="evidence" value="ECO:0007669"/>
    <property type="project" value="TreeGrafter"/>
</dbReference>
<protein>
    <submittedName>
        <fullName evidence="9">Uncharacterized protein</fullName>
    </submittedName>
</protein>
<dbReference type="Pfam" id="PF00209">
    <property type="entry name" value="SNF"/>
    <property type="match status" value="1"/>
</dbReference>
<feature type="non-terminal residue" evidence="9">
    <location>
        <position position="1"/>
    </location>
</feature>
<comment type="similarity">
    <text evidence="2">Belongs to the sodium:neurotransmitter symporter (SNF) (TC 2.A.22) family.</text>
</comment>
<evidence type="ECO:0000256" key="2">
    <source>
        <dbReference type="ARBA" id="ARBA00006459"/>
    </source>
</evidence>
<evidence type="ECO:0000256" key="4">
    <source>
        <dbReference type="ARBA" id="ARBA00022692"/>
    </source>
</evidence>
<dbReference type="SUPFAM" id="SSF161070">
    <property type="entry name" value="SNF-like"/>
    <property type="match status" value="1"/>
</dbReference>
<accession>A0AAW0YDN8</accession>
<sequence length="109" mass="12411">RVHLILSSLQFTMVETVTTALADQFEWMRQRKTLVVVTTCVIIFLMGLTMCLEGGIFMFELFFFYSAGVSVIMLGILQLLGVQYVYGTSVSSSLNIGYMHRILYSRFSE</sequence>
<proteinExistence type="inferred from homology"/>
<feature type="transmembrane region" description="Helical" evidence="8">
    <location>
        <begin position="62"/>
        <end position="86"/>
    </location>
</feature>
<comment type="caution">
    <text evidence="9">The sequence shown here is derived from an EMBL/GenBank/DDBJ whole genome shotgun (WGS) entry which is preliminary data.</text>
</comment>
<dbReference type="PROSITE" id="PS50267">
    <property type="entry name" value="NA_NEUROTRAN_SYMP_3"/>
    <property type="match status" value="1"/>
</dbReference>
<keyword evidence="10" id="KW-1185">Reference proteome</keyword>
<keyword evidence="5" id="KW-0769">Symport</keyword>
<comment type="subcellular location">
    <subcellularLocation>
        <location evidence="1">Membrane</location>
        <topology evidence="1">Multi-pass membrane protein</topology>
    </subcellularLocation>
</comment>
<dbReference type="InterPro" id="IPR037272">
    <property type="entry name" value="SNS_sf"/>
</dbReference>
<dbReference type="GO" id="GO:0015293">
    <property type="term" value="F:symporter activity"/>
    <property type="evidence" value="ECO:0007669"/>
    <property type="project" value="UniProtKB-KW"/>
</dbReference>
<evidence type="ECO:0000256" key="6">
    <source>
        <dbReference type="ARBA" id="ARBA00022989"/>
    </source>
</evidence>
<evidence type="ECO:0000256" key="1">
    <source>
        <dbReference type="ARBA" id="ARBA00004141"/>
    </source>
</evidence>
<name>A0AAW0YDN8_CHEQU</name>
<evidence type="ECO:0000256" key="3">
    <source>
        <dbReference type="ARBA" id="ARBA00022448"/>
    </source>
</evidence>
<evidence type="ECO:0000256" key="7">
    <source>
        <dbReference type="ARBA" id="ARBA00023136"/>
    </source>
</evidence>
<evidence type="ECO:0000313" key="10">
    <source>
        <dbReference type="Proteomes" id="UP001445076"/>
    </source>
</evidence>
<dbReference type="GO" id="GO:0035725">
    <property type="term" value="P:sodium ion transmembrane transport"/>
    <property type="evidence" value="ECO:0007669"/>
    <property type="project" value="TreeGrafter"/>
</dbReference>
<keyword evidence="4 8" id="KW-0812">Transmembrane</keyword>
<gene>
    <name evidence="9" type="ORF">OTU49_017516</name>
</gene>
<organism evidence="9 10">
    <name type="scientific">Cherax quadricarinatus</name>
    <name type="common">Australian red claw crayfish</name>
    <dbReference type="NCBI Taxonomy" id="27406"/>
    <lineage>
        <taxon>Eukaryota</taxon>
        <taxon>Metazoa</taxon>
        <taxon>Ecdysozoa</taxon>
        <taxon>Arthropoda</taxon>
        <taxon>Crustacea</taxon>
        <taxon>Multicrustacea</taxon>
        <taxon>Malacostraca</taxon>
        <taxon>Eumalacostraca</taxon>
        <taxon>Eucarida</taxon>
        <taxon>Decapoda</taxon>
        <taxon>Pleocyemata</taxon>
        <taxon>Astacidea</taxon>
        <taxon>Parastacoidea</taxon>
        <taxon>Parastacidae</taxon>
        <taxon>Cherax</taxon>
    </lineage>
</organism>
<dbReference type="PANTHER" id="PTHR11616">
    <property type="entry name" value="SODIUM/CHLORIDE DEPENDENT TRANSPORTER"/>
    <property type="match status" value="1"/>
</dbReference>
<keyword evidence="7 8" id="KW-0472">Membrane</keyword>
<dbReference type="PANTHER" id="PTHR11616:SF240">
    <property type="entry name" value="BLOATED TUBULES, ISOFORM B-RELATED"/>
    <property type="match status" value="1"/>
</dbReference>
<keyword evidence="6 8" id="KW-1133">Transmembrane helix</keyword>
<evidence type="ECO:0000313" key="9">
    <source>
        <dbReference type="EMBL" id="KAK8751029.1"/>
    </source>
</evidence>
<evidence type="ECO:0000256" key="5">
    <source>
        <dbReference type="ARBA" id="ARBA00022847"/>
    </source>
</evidence>
<reference evidence="9 10" key="1">
    <citation type="journal article" date="2024" name="BMC Genomics">
        <title>Genome assembly of redclaw crayfish (Cherax quadricarinatus) provides insights into its immune adaptation and hypoxia tolerance.</title>
        <authorList>
            <person name="Liu Z."/>
            <person name="Zheng J."/>
            <person name="Li H."/>
            <person name="Fang K."/>
            <person name="Wang S."/>
            <person name="He J."/>
            <person name="Zhou D."/>
            <person name="Weng S."/>
            <person name="Chi M."/>
            <person name="Gu Z."/>
            <person name="He J."/>
            <person name="Li F."/>
            <person name="Wang M."/>
        </authorList>
    </citation>
    <scope>NUCLEOTIDE SEQUENCE [LARGE SCALE GENOMIC DNA]</scope>
    <source>
        <strain evidence="9">ZL_2023a</strain>
    </source>
</reference>
<dbReference type="AlphaFoldDB" id="A0AAW0YDN8"/>
<dbReference type="GO" id="GO:0006865">
    <property type="term" value="P:amino acid transport"/>
    <property type="evidence" value="ECO:0007669"/>
    <property type="project" value="TreeGrafter"/>
</dbReference>
<evidence type="ECO:0000256" key="8">
    <source>
        <dbReference type="SAM" id="Phobius"/>
    </source>
</evidence>
<dbReference type="InterPro" id="IPR000175">
    <property type="entry name" value="Na/ntran_symport"/>
</dbReference>